<dbReference type="EMBL" id="GEGO01004510">
    <property type="protein sequence ID" value="JAR90894.1"/>
    <property type="molecule type" value="Transcribed_RNA"/>
</dbReference>
<feature type="region of interest" description="Disordered" evidence="1">
    <location>
        <begin position="1"/>
        <end position="21"/>
    </location>
</feature>
<reference evidence="2" key="1">
    <citation type="journal article" date="2018" name="PLoS Negl. Trop. Dis.">
        <title>Sialome diversity of ticks revealed by RNAseq of single tick salivary glands.</title>
        <authorList>
            <person name="Perner J."/>
            <person name="Kropackova S."/>
            <person name="Kopacek P."/>
            <person name="Ribeiro J.M."/>
        </authorList>
    </citation>
    <scope>NUCLEOTIDE SEQUENCE</scope>
    <source>
        <strain evidence="2">Siblings of single egg batch collected in Ceske Budejovice</strain>
        <tissue evidence="2">Salivary glands</tissue>
    </source>
</reference>
<organism evidence="2">
    <name type="scientific">Ixodes ricinus</name>
    <name type="common">Common tick</name>
    <name type="synonym">Acarus ricinus</name>
    <dbReference type="NCBI Taxonomy" id="34613"/>
    <lineage>
        <taxon>Eukaryota</taxon>
        <taxon>Metazoa</taxon>
        <taxon>Ecdysozoa</taxon>
        <taxon>Arthropoda</taxon>
        <taxon>Chelicerata</taxon>
        <taxon>Arachnida</taxon>
        <taxon>Acari</taxon>
        <taxon>Parasitiformes</taxon>
        <taxon>Ixodida</taxon>
        <taxon>Ixodoidea</taxon>
        <taxon>Ixodidae</taxon>
        <taxon>Ixodinae</taxon>
        <taxon>Ixodes</taxon>
    </lineage>
</organism>
<dbReference type="AlphaFoldDB" id="A0A147BJI4"/>
<evidence type="ECO:0000313" key="2">
    <source>
        <dbReference type="EMBL" id="JAR90894.1"/>
    </source>
</evidence>
<feature type="compositionally biased region" description="Polar residues" evidence="1">
    <location>
        <begin position="1"/>
        <end position="12"/>
    </location>
</feature>
<feature type="non-terminal residue" evidence="2">
    <location>
        <position position="1"/>
    </location>
</feature>
<accession>A0A147BJI4</accession>
<evidence type="ECO:0000256" key="1">
    <source>
        <dbReference type="SAM" id="MobiDB-lite"/>
    </source>
</evidence>
<name>A0A147BJI4_IXORI</name>
<proteinExistence type="predicted"/>
<sequence length="512" mass="57146">DSSDTSIWSNDSVHSDGGTDVDEGVCSTSSAAVDPVKERKYLVTASQLLLLFSVCVKCLSPTRTKLTHRGTLVHAVIMCARGHKTVWENQPRINSKALLNILLPAAITYSGASPTRVLRLLGSIGVQVLKKTQFFRVQSCLVFPAATKTWEAEQKSLLTATKDKLHLAGDGRADSPGYSAKYGTYTLLDTRINKIMHYEVLQSTEVKSSNHMETEGLKRSLDFLLSMGLSVYVLVTDRHFGVNALMRNRYPDTKHRFDAWHVAKGIGSKMATAGKTKKNSVLNAWVKTVRGHVYWCAQTSSDNGALVLAKWVSVMRHVSNVHQHPSPLYPVCTHGPIEERWWLQEGTEPYVALEKIVMSKQLLKDIPRVSGDGQTYRLESFHSMLLRFTPKSSHFSFEGMVARTAVAVLHYNENSNRVQATTKDEKKRSCLKFPKSRKGEWVLSPIMETASYSDYVQRLLNSCLELAKASRTYQQAAAANGPRPRRPPLCSVAQRPDKEAAVLAHRTRFDQA</sequence>
<dbReference type="PANTHER" id="PTHR31751">
    <property type="entry name" value="SI:CH211-108C17.2-RELATED-RELATED"/>
    <property type="match status" value="1"/>
</dbReference>
<dbReference type="PANTHER" id="PTHR31751:SF42">
    <property type="entry name" value="PROTEIN CBG10204"/>
    <property type="match status" value="1"/>
</dbReference>
<protein>
    <submittedName>
        <fullName evidence="2">Putative kolobok-2 bf</fullName>
    </submittedName>
</protein>